<dbReference type="Pfam" id="PF03401">
    <property type="entry name" value="TctC"/>
    <property type="match status" value="1"/>
</dbReference>
<sequence length="334" mass="34829">MSLMKFECTLRRCALVLTALSAGAMLAAPAFADTFPAKPIRLVVPAPPGGGTDGMARLLANALTESVGWTFVPDNLPGAGGNIGFDTTFKASKDGYTLAMGESSNMVVNQYLYSRIPFNIEKDMQPVALVARVPLVLIVSANRPHTSMAALVAAGKKGSLSFASSGNGTLAHLVGELWKRKAGLDMQHIPYRGAAPAMTDLIGGQVDMFFASIPVALPMIQGGKVRALAVTAGERVPVLKDVPTMSEAGFKDMEASVVFGLVGPAGIPGPLVSRINAEANKALQRPAVVQQLNAMGVERTPGSSGGDAESFARVLREERAKWAPVIKASGATVD</sequence>
<organism evidence="3 4">
    <name type="scientific">Variovorax paradoxus</name>
    <dbReference type="NCBI Taxonomy" id="34073"/>
    <lineage>
        <taxon>Bacteria</taxon>
        <taxon>Pseudomonadati</taxon>
        <taxon>Pseudomonadota</taxon>
        <taxon>Betaproteobacteria</taxon>
        <taxon>Burkholderiales</taxon>
        <taxon>Comamonadaceae</taxon>
        <taxon>Variovorax</taxon>
    </lineage>
</organism>
<comment type="similarity">
    <text evidence="1">Belongs to the UPF0065 (bug) family.</text>
</comment>
<dbReference type="PANTHER" id="PTHR42928">
    <property type="entry name" value="TRICARBOXYLATE-BINDING PROTEIN"/>
    <property type="match status" value="1"/>
</dbReference>
<keyword evidence="4" id="KW-1185">Reference proteome</keyword>
<evidence type="ECO:0000256" key="1">
    <source>
        <dbReference type="ARBA" id="ARBA00006987"/>
    </source>
</evidence>
<dbReference type="PATRIC" id="fig|34073.19.peg.5498"/>
<reference evidence="3 4" key="1">
    <citation type="submission" date="2015-03" db="EMBL/GenBank/DDBJ databases">
        <title>Genome sequence of Variovorax paradoxus TBEA6.</title>
        <authorList>
            <person name="Poehlein A."/>
            <person name="Schuldes J."/>
            <person name="Wuebbeler J.H."/>
            <person name="Hiessl S."/>
            <person name="Steinbuechel A."/>
            <person name="Daniel R."/>
        </authorList>
    </citation>
    <scope>NUCLEOTIDE SEQUENCE [LARGE SCALE GENOMIC DNA]</scope>
    <source>
        <strain evidence="3 4">TBEA6</strain>
    </source>
</reference>
<dbReference type="PANTHER" id="PTHR42928:SF5">
    <property type="entry name" value="BLR1237 PROTEIN"/>
    <property type="match status" value="1"/>
</dbReference>
<gene>
    <name evidence="3" type="ORF">VPARA_53780</name>
</gene>
<dbReference type="Gene3D" id="3.40.190.10">
    <property type="entry name" value="Periplasmic binding protein-like II"/>
    <property type="match status" value="1"/>
</dbReference>
<keyword evidence="2" id="KW-0732">Signal</keyword>
<evidence type="ECO:0000313" key="4">
    <source>
        <dbReference type="Proteomes" id="UP000035170"/>
    </source>
</evidence>
<dbReference type="Proteomes" id="UP000035170">
    <property type="component" value="Unassembled WGS sequence"/>
</dbReference>
<accession>A0A0H2LTM2</accession>
<evidence type="ECO:0000256" key="2">
    <source>
        <dbReference type="SAM" id="SignalP"/>
    </source>
</evidence>
<feature type="signal peptide" evidence="2">
    <location>
        <begin position="1"/>
        <end position="32"/>
    </location>
</feature>
<dbReference type="SUPFAM" id="SSF53850">
    <property type="entry name" value="Periplasmic binding protein-like II"/>
    <property type="match status" value="1"/>
</dbReference>
<dbReference type="InterPro" id="IPR005064">
    <property type="entry name" value="BUG"/>
</dbReference>
<protein>
    <submittedName>
        <fullName evidence="3">Tripartite tricarboxylate transporter family receptor</fullName>
    </submittedName>
</protein>
<comment type="caution">
    <text evidence="3">The sequence shown here is derived from an EMBL/GenBank/DDBJ whole genome shotgun (WGS) entry which is preliminary data.</text>
</comment>
<keyword evidence="3" id="KW-0675">Receptor</keyword>
<dbReference type="PIRSF" id="PIRSF017082">
    <property type="entry name" value="YflP"/>
    <property type="match status" value="1"/>
</dbReference>
<name>A0A0H2LTM2_VARPD</name>
<proteinExistence type="inferred from homology"/>
<evidence type="ECO:0000313" key="3">
    <source>
        <dbReference type="EMBL" id="KLN53539.1"/>
    </source>
</evidence>
<dbReference type="EMBL" id="JZWI01000033">
    <property type="protein sequence ID" value="KLN53539.1"/>
    <property type="molecule type" value="Genomic_DNA"/>
</dbReference>
<dbReference type="Gene3D" id="3.40.190.150">
    <property type="entry name" value="Bordetella uptake gene, domain 1"/>
    <property type="match status" value="1"/>
</dbReference>
<dbReference type="InterPro" id="IPR042100">
    <property type="entry name" value="Bug_dom1"/>
</dbReference>
<dbReference type="CDD" id="cd13578">
    <property type="entry name" value="PBP2_Bug27"/>
    <property type="match status" value="1"/>
</dbReference>
<feature type="chain" id="PRO_5002596363" evidence="2">
    <location>
        <begin position="33"/>
        <end position="334"/>
    </location>
</feature>
<dbReference type="AlphaFoldDB" id="A0A0H2LTM2"/>